<dbReference type="AlphaFoldDB" id="A0A2A9E5Y6"/>
<dbReference type="InterPro" id="IPR058548">
    <property type="entry name" value="MlaB-like_STAS"/>
</dbReference>
<dbReference type="SUPFAM" id="SSF52091">
    <property type="entry name" value="SpoIIaa-like"/>
    <property type="match status" value="1"/>
</dbReference>
<keyword evidence="3" id="KW-1185">Reference proteome</keyword>
<dbReference type="EMBL" id="PDJG01000001">
    <property type="protein sequence ID" value="PFG34253.1"/>
    <property type="molecule type" value="Genomic_DNA"/>
</dbReference>
<dbReference type="CDD" id="cd07043">
    <property type="entry name" value="STAS_anti-anti-sigma_factors"/>
    <property type="match status" value="1"/>
</dbReference>
<organism evidence="2 3">
    <name type="scientific">Sanguibacter antarcticus</name>
    <dbReference type="NCBI Taxonomy" id="372484"/>
    <lineage>
        <taxon>Bacteria</taxon>
        <taxon>Bacillati</taxon>
        <taxon>Actinomycetota</taxon>
        <taxon>Actinomycetes</taxon>
        <taxon>Micrococcales</taxon>
        <taxon>Sanguibacteraceae</taxon>
        <taxon>Sanguibacter</taxon>
    </lineage>
</organism>
<dbReference type="Pfam" id="PF13466">
    <property type="entry name" value="STAS_2"/>
    <property type="match status" value="1"/>
</dbReference>
<protein>
    <submittedName>
        <fullName evidence="2">Anti-sigma B factor antagonist</fullName>
    </submittedName>
</protein>
<sequence>MGNAEVGAFALDDKNESRWILTGEIDISVHEKFREVWSVDRRSATPVDVDMSDVTFIDSSGLRILYDARRATPEDEVPTLTNVPERVRWIIDVTGLTEMFRLVPAAPES</sequence>
<dbReference type="InterPro" id="IPR002645">
    <property type="entry name" value="STAS_dom"/>
</dbReference>
<reference evidence="2 3" key="1">
    <citation type="submission" date="2017-10" db="EMBL/GenBank/DDBJ databases">
        <title>Sequencing the genomes of 1000 actinobacteria strains.</title>
        <authorList>
            <person name="Klenk H.-P."/>
        </authorList>
    </citation>
    <scope>NUCLEOTIDE SEQUENCE [LARGE SCALE GENOMIC DNA]</scope>
    <source>
        <strain evidence="2 3">DSM 18966</strain>
    </source>
</reference>
<accession>A0A2A9E5Y6</accession>
<dbReference type="Gene3D" id="3.30.750.24">
    <property type="entry name" value="STAS domain"/>
    <property type="match status" value="1"/>
</dbReference>
<gene>
    <name evidence="2" type="ORF">ATL42_2159</name>
</gene>
<evidence type="ECO:0000259" key="1">
    <source>
        <dbReference type="PROSITE" id="PS50801"/>
    </source>
</evidence>
<name>A0A2A9E5Y6_9MICO</name>
<feature type="domain" description="STAS" evidence="1">
    <location>
        <begin position="21"/>
        <end position="109"/>
    </location>
</feature>
<evidence type="ECO:0000313" key="2">
    <source>
        <dbReference type="EMBL" id="PFG34253.1"/>
    </source>
</evidence>
<proteinExistence type="predicted"/>
<dbReference type="PROSITE" id="PS50801">
    <property type="entry name" value="STAS"/>
    <property type="match status" value="1"/>
</dbReference>
<evidence type="ECO:0000313" key="3">
    <source>
        <dbReference type="Proteomes" id="UP000225548"/>
    </source>
</evidence>
<dbReference type="InterPro" id="IPR036513">
    <property type="entry name" value="STAS_dom_sf"/>
</dbReference>
<comment type="caution">
    <text evidence="2">The sequence shown here is derived from an EMBL/GenBank/DDBJ whole genome shotgun (WGS) entry which is preliminary data.</text>
</comment>
<dbReference type="Proteomes" id="UP000225548">
    <property type="component" value="Unassembled WGS sequence"/>
</dbReference>